<dbReference type="Pfam" id="PF13370">
    <property type="entry name" value="Fer4_13"/>
    <property type="match status" value="1"/>
</dbReference>
<reference evidence="10 11" key="1">
    <citation type="submission" date="2018-08" db="EMBL/GenBank/DDBJ databases">
        <title>Form III RuBisCO-mediated autotrophy in Thermodesulfobium bacteria.</title>
        <authorList>
            <person name="Toshchakov S.V."/>
            <person name="Kublanov I.V."/>
            <person name="Frolov E."/>
            <person name="Bonch-Osmolovskaya E.A."/>
            <person name="Tourova T.P."/>
            <person name="Chernych N.A."/>
            <person name="Lebedinsky A.V."/>
        </authorList>
    </citation>
    <scope>NUCLEOTIDE SEQUENCE [LARGE SCALE GENOMIC DNA]</scope>
    <source>
        <strain evidence="10 11">SR</strain>
    </source>
</reference>
<name>A0A3D8P502_9THEO</name>
<evidence type="ECO:0000256" key="2">
    <source>
        <dbReference type="ARBA" id="ARBA00022448"/>
    </source>
</evidence>
<proteinExistence type="predicted"/>
<dbReference type="InterPro" id="IPR052395">
    <property type="entry name" value="ET_Ferredoxin"/>
</dbReference>
<dbReference type="PRINTS" id="PR00352">
    <property type="entry name" value="3FE4SFRDOXIN"/>
</dbReference>
<dbReference type="PANTHER" id="PTHR39163:SF1">
    <property type="entry name" value="FERREDOXIN"/>
    <property type="match status" value="1"/>
</dbReference>
<dbReference type="InterPro" id="IPR001080">
    <property type="entry name" value="3Fe4S_ferredoxin"/>
</dbReference>
<keyword evidence="5 8" id="KW-0249">Electron transport</keyword>
<dbReference type="SUPFAM" id="SSF54862">
    <property type="entry name" value="4Fe-4S ferredoxins"/>
    <property type="match status" value="1"/>
</dbReference>
<organism evidence="10 11">
    <name type="scientific">Ammonifex thiophilus</name>
    <dbReference type="NCBI Taxonomy" id="444093"/>
    <lineage>
        <taxon>Bacteria</taxon>
        <taxon>Bacillati</taxon>
        <taxon>Bacillota</taxon>
        <taxon>Clostridia</taxon>
        <taxon>Thermoanaerobacterales</taxon>
        <taxon>Thermoanaerobacteraceae</taxon>
        <taxon>Ammonifex</taxon>
    </lineage>
</organism>
<dbReference type="EMBL" id="QSLN01000009">
    <property type="protein sequence ID" value="RDV82555.1"/>
    <property type="molecule type" value="Genomic_DNA"/>
</dbReference>
<keyword evidence="2 8" id="KW-0813">Transport</keyword>
<comment type="caution">
    <text evidence="10">The sequence shown here is derived from an EMBL/GenBank/DDBJ whole genome shotgun (WGS) entry which is preliminary data.</text>
</comment>
<evidence type="ECO:0000259" key="9">
    <source>
        <dbReference type="PROSITE" id="PS51379"/>
    </source>
</evidence>
<dbReference type="Gene3D" id="3.30.70.20">
    <property type="match status" value="1"/>
</dbReference>
<keyword evidence="3" id="KW-0004">4Fe-4S</keyword>
<evidence type="ECO:0000256" key="1">
    <source>
        <dbReference type="ARBA" id="ARBA00001966"/>
    </source>
</evidence>
<dbReference type="AlphaFoldDB" id="A0A3D8P502"/>
<accession>A0A3D8P502</accession>
<dbReference type="GO" id="GO:0009055">
    <property type="term" value="F:electron transfer activity"/>
    <property type="evidence" value="ECO:0007669"/>
    <property type="project" value="UniProtKB-UniRule"/>
</dbReference>
<dbReference type="RefSeq" id="WP_115792844.1">
    <property type="nucleotide sequence ID" value="NZ_QSLN01000009.1"/>
</dbReference>
<dbReference type="InterPro" id="IPR017896">
    <property type="entry name" value="4Fe4S_Fe-S-bd"/>
</dbReference>
<dbReference type="PROSITE" id="PS51379">
    <property type="entry name" value="4FE4S_FER_2"/>
    <property type="match status" value="1"/>
</dbReference>
<comment type="function">
    <text evidence="8">Ferredoxins are iron-sulfur proteins that transfer electrons in a wide variety of metabolic reactions.</text>
</comment>
<dbReference type="Proteomes" id="UP000256329">
    <property type="component" value="Unassembled WGS sequence"/>
</dbReference>
<protein>
    <recommendedName>
        <fullName evidence="8">Ferredoxin</fullName>
    </recommendedName>
</protein>
<evidence type="ECO:0000313" key="11">
    <source>
        <dbReference type="Proteomes" id="UP000256329"/>
    </source>
</evidence>
<evidence type="ECO:0000256" key="3">
    <source>
        <dbReference type="ARBA" id="ARBA00022485"/>
    </source>
</evidence>
<gene>
    <name evidence="10" type="ORF">DXX99_07335</name>
</gene>
<evidence type="ECO:0000256" key="7">
    <source>
        <dbReference type="ARBA" id="ARBA00023014"/>
    </source>
</evidence>
<keyword evidence="6 8" id="KW-0408">Iron</keyword>
<evidence type="ECO:0000256" key="8">
    <source>
        <dbReference type="RuleBase" id="RU368020"/>
    </source>
</evidence>
<dbReference type="GO" id="GO:0051539">
    <property type="term" value="F:4 iron, 4 sulfur cluster binding"/>
    <property type="evidence" value="ECO:0007669"/>
    <property type="project" value="UniProtKB-KW"/>
</dbReference>
<dbReference type="OrthoDB" id="9803319at2"/>
<keyword evidence="4 8" id="KW-0479">Metal-binding</keyword>
<keyword evidence="7 8" id="KW-0411">Iron-sulfur</keyword>
<evidence type="ECO:0000256" key="4">
    <source>
        <dbReference type="ARBA" id="ARBA00022723"/>
    </source>
</evidence>
<keyword evidence="11" id="KW-1185">Reference proteome</keyword>
<comment type="cofactor">
    <cofactor evidence="1">
        <name>[4Fe-4S] cluster</name>
        <dbReference type="ChEBI" id="CHEBI:49883"/>
    </cofactor>
</comment>
<evidence type="ECO:0000313" key="10">
    <source>
        <dbReference type="EMBL" id="RDV82555.1"/>
    </source>
</evidence>
<evidence type="ECO:0000256" key="5">
    <source>
        <dbReference type="ARBA" id="ARBA00022982"/>
    </source>
</evidence>
<feature type="domain" description="4Fe-4S ferredoxin-type" evidence="9">
    <location>
        <begin position="3"/>
        <end position="31"/>
    </location>
</feature>
<dbReference type="PANTHER" id="PTHR39163">
    <property type="entry name" value="FERREDOXIN"/>
    <property type="match status" value="1"/>
</dbReference>
<dbReference type="GO" id="GO:0005506">
    <property type="term" value="F:iron ion binding"/>
    <property type="evidence" value="ECO:0007669"/>
    <property type="project" value="UniProtKB-UniRule"/>
</dbReference>
<sequence>MARIPYIETSECMACGTCEVLVPEVFRLDPDKGYAEVINPHGAPEDKIQEAIDSCPAECIHWVEE</sequence>
<evidence type="ECO:0000256" key="6">
    <source>
        <dbReference type="ARBA" id="ARBA00023004"/>
    </source>
</evidence>